<gene>
    <name evidence="2" type="ORF">TQ37_01300</name>
</gene>
<dbReference type="AlphaFoldDB" id="A0A0G8AYK3"/>
<proteinExistence type="predicted"/>
<organism evidence="2 3">
    <name type="scientific">Candidatus Synechococcus spongiarum 15L</name>
    <dbReference type="NCBI Taxonomy" id="1608419"/>
    <lineage>
        <taxon>Bacteria</taxon>
        <taxon>Bacillati</taxon>
        <taxon>Cyanobacteriota</taxon>
        <taxon>Cyanophyceae</taxon>
        <taxon>Synechococcales</taxon>
        <taxon>Synechococcaceae</taxon>
        <taxon>Synechococcus</taxon>
    </lineage>
</organism>
<protein>
    <submittedName>
        <fullName evidence="2">Uncharacterized protein</fullName>
    </submittedName>
</protein>
<name>A0A0G8AYK3_9SYNE</name>
<accession>A0A0G8AYK3</accession>
<reference evidence="2 3" key="1">
    <citation type="submission" date="2015-02" db="EMBL/GenBank/DDBJ databases">
        <authorList>
            <person name="Slaby B."/>
            <person name="Hentschel U."/>
        </authorList>
    </citation>
    <scope>NUCLEOTIDE SEQUENCE [LARGE SCALE GENOMIC DNA]</scope>
    <source>
        <strain evidence="2">15L</strain>
    </source>
</reference>
<feature type="compositionally biased region" description="Low complexity" evidence="1">
    <location>
        <begin position="16"/>
        <end position="27"/>
    </location>
</feature>
<sequence length="86" mass="9572">MVLAGSRITGVSNENAPPRAAAPIPEAGTRHEVMETRCVRRWRLFLQQQKQPVRQFPLAQGPGTPFFNEREQKALPLNHAVLPSSS</sequence>
<evidence type="ECO:0000313" key="2">
    <source>
        <dbReference type="EMBL" id="KKZ14400.1"/>
    </source>
</evidence>
<evidence type="ECO:0000256" key="1">
    <source>
        <dbReference type="SAM" id="MobiDB-lite"/>
    </source>
</evidence>
<feature type="region of interest" description="Disordered" evidence="1">
    <location>
        <begin position="1"/>
        <end position="28"/>
    </location>
</feature>
<dbReference type="Proteomes" id="UP000035037">
    <property type="component" value="Unassembled WGS sequence"/>
</dbReference>
<evidence type="ECO:0000313" key="3">
    <source>
        <dbReference type="Proteomes" id="UP000035037"/>
    </source>
</evidence>
<dbReference type="EMBL" id="JYFQ01000026">
    <property type="protein sequence ID" value="KKZ14400.1"/>
    <property type="molecule type" value="Genomic_DNA"/>
</dbReference>
<comment type="caution">
    <text evidence="2">The sequence shown here is derived from an EMBL/GenBank/DDBJ whole genome shotgun (WGS) entry which is preliminary data.</text>
</comment>
<reference evidence="2 3" key="2">
    <citation type="submission" date="2015-05" db="EMBL/GenBank/DDBJ databases">
        <title>Lifestyle Evolution in Cyanobacterial Symbionts of Sponges.</title>
        <authorList>
            <person name="Burgsdorf I."/>
            <person name="Slaby B.M."/>
            <person name="Handley K.M."/>
            <person name="Haber M."/>
            <person name="Blom J."/>
            <person name="Marshall C.W."/>
            <person name="Gilbert J.A."/>
            <person name="Hentschel U."/>
            <person name="Steindler L."/>
        </authorList>
    </citation>
    <scope>NUCLEOTIDE SEQUENCE [LARGE SCALE GENOMIC DNA]</scope>
    <source>
        <strain evidence="2">15L</strain>
    </source>
</reference>